<keyword evidence="7 9" id="KW-0472">Membrane</keyword>
<dbReference type="OMA" id="WITHESE"/>
<accession>A0A8J5XEZ2</accession>
<comment type="subcellular location">
    <subcellularLocation>
        <location evidence="1">Membrane</location>
        <topology evidence="1">Multi-pass membrane protein</topology>
    </subcellularLocation>
</comment>
<dbReference type="GO" id="GO:0005524">
    <property type="term" value="F:ATP binding"/>
    <property type="evidence" value="ECO:0007669"/>
    <property type="project" value="UniProtKB-KW"/>
</dbReference>
<feature type="compositionally biased region" description="Low complexity" evidence="8">
    <location>
        <begin position="341"/>
        <end position="354"/>
    </location>
</feature>
<feature type="transmembrane region" description="Helical" evidence="9">
    <location>
        <begin position="131"/>
        <end position="151"/>
    </location>
</feature>
<evidence type="ECO:0000313" key="12">
    <source>
        <dbReference type="Proteomes" id="UP000751190"/>
    </source>
</evidence>
<evidence type="ECO:0000256" key="3">
    <source>
        <dbReference type="ARBA" id="ARBA00022692"/>
    </source>
</evidence>
<organism evidence="11 12">
    <name type="scientific">Diacronema lutheri</name>
    <name type="common">Unicellular marine alga</name>
    <name type="synonym">Monochrysis lutheri</name>
    <dbReference type="NCBI Taxonomy" id="2081491"/>
    <lineage>
        <taxon>Eukaryota</taxon>
        <taxon>Haptista</taxon>
        <taxon>Haptophyta</taxon>
        <taxon>Pavlovophyceae</taxon>
        <taxon>Pavlovales</taxon>
        <taxon>Pavlovaceae</taxon>
        <taxon>Diacronema</taxon>
    </lineage>
</organism>
<dbReference type="InterPro" id="IPR005226">
    <property type="entry name" value="UPF0014_fam"/>
</dbReference>
<name>A0A8J5XEZ2_DIALT</name>
<comment type="caution">
    <text evidence="11">The sequence shown here is derived from an EMBL/GenBank/DDBJ whole genome shotgun (WGS) entry which is preliminary data.</text>
</comment>
<keyword evidence="6 9" id="KW-1133">Transmembrane helix</keyword>
<sequence length="645" mass="66735">MAEPVVALTRAEVGASAALLLGPLLASHYLELGLTQRLATSAIRAALQLGLLANVILEPLFTASSPAPVLLYVGFMALVAALEVSSRCSYAYPRLLRDALASIVICVVGVFALALQLVLRSAARPWWNPRFVVPIIGMLLGNAVATTIVGLDRVLTELSERRAVVELRLALGASLREAVRPAVRAAFIAGLTPSMNQLAVVGIVSTPGMLTGQILGGASPLAACSYQLALLYLIALTASAALFASTSLALWSVAELGAHRLRDGVLARRAGEGGTDILVSLARALLRAADRAWRCALDRGRGRALVPSEAGEAQQRAAPTAAPCADEHAHATMRARVRRLAQPGGTSAAPPAGASDVPDAPDALAQSASDALPLLDAEAGTPQLALRLFAVEVSRPQSEAERARRATPPPLMSLPARLELAPGDVLAVVGPSGCGKSRLLRALAALDRLRAGDVALGSRDSAGGWSSAERRLSTVSTPRWRSALAFVPQNIPPLSGTPAELLAEVAAFGARATGACAAERPPATDALRARALAIAASVGLTSSHVDSAWNTLSGGERHRAMLALALALKPSVLLLDEPTAACDPEAAARVEAAVLRVVATGVVAVWVTHDARQAARVATVELELVDDGREGEHARDADGDVEHAV</sequence>
<dbReference type="PROSITE" id="PS50893">
    <property type="entry name" value="ABC_TRANSPORTER_2"/>
    <property type="match status" value="1"/>
</dbReference>
<evidence type="ECO:0000256" key="8">
    <source>
        <dbReference type="SAM" id="MobiDB-lite"/>
    </source>
</evidence>
<dbReference type="PANTHER" id="PTHR30028">
    <property type="entry name" value="UPF0014 INNER MEMBRANE PROTEIN YBBM-RELATED"/>
    <property type="match status" value="1"/>
</dbReference>
<dbReference type="GO" id="GO:0016887">
    <property type="term" value="F:ATP hydrolysis activity"/>
    <property type="evidence" value="ECO:0007669"/>
    <property type="project" value="InterPro"/>
</dbReference>
<feature type="transmembrane region" description="Helical" evidence="9">
    <location>
        <begin position="69"/>
        <end position="92"/>
    </location>
</feature>
<dbReference type="GO" id="GO:0005886">
    <property type="term" value="C:plasma membrane"/>
    <property type="evidence" value="ECO:0007669"/>
    <property type="project" value="TreeGrafter"/>
</dbReference>
<evidence type="ECO:0000256" key="7">
    <source>
        <dbReference type="ARBA" id="ARBA00023136"/>
    </source>
</evidence>
<feature type="transmembrane region" description="Helical" evidence="9">
    <location>
        <begin position="229"/>
        <end position="251"/>
    </location>
</feature>
<protein>
    <recommendedName>
        <fullName evidence="10">ABC transporter domain-containing protein</fullName>
    </recommendedName>
</protein>
<dbReference type="Pfam" id="PF00005">
    <property type="entry name" value="ABC_tran"/>
    <property type="match status" value="1"/>
</dbReference>
<keyword evidence="4" id="KW-0547">Nucleotide-binding</keyword>
<feature type="transmembrane region" description="Helical" evidence="9">
    <location>
        <begin position="6"/>
        <end position="26"/>
    </location>
</feature>
<dbReference type="SMART" id="SM00382">
    <property type="entry name" value="AAA"/>
    <property type="match status" value="1"/>
</dbReference>
<dbReference type="SUPFAM" id="SSF52540">
    <property type="entry name" value="P-loop containing nucleoside triphosphate hydrolases"/>
    <property type="match status" value="1"/>
</dbReference>
<feature type="region of interest" description="Disordered" evidence="8">
    <location>
        <begin position="340"/>
        <end position="362"/>
    </location>
</feature>
<evidence type="ECO:0000256" key="5">
    <source>
        <dbReference type="ARBA" id="ARBA00022840"/>
    </source>
</evidence>
<evidence type="ECO:0000256" key="6">
    <source>
        <dbReference type="ARBA" id="ARBA00022989"/>
    </source>
</evidence>
<keyword evidence="12" id="KW-1185">Reference proteome</keyword>
<dbReference type="OrthoDB" id="432685at2759"/>
<evidence type="ECO:0000256" key="2">
    <source>
        <dbReference type="ARBA" id="ARBA00005268"/>
    </source>
</evidence>
<feature type="domain" description="ABC transporter" evidence="10">
    <location>
        <begin position="386"/>
        <end position="644"/>
    </location>
</feature>
<dbReference type="InterPro" id="IPR003439">
    <property type="entry name" value="ABC_transporter-like_ATP-bd"/>
</dbReference>
<dbReference type="Gene3D" id="3.40.50.300">
    <property type="entry name" value="P-loop containing nucleotide triphosphate hydrolases"/>
    <property type="match status" value="1"/>
</dbReference>
<dbReference type="Pfam" id="PF03649">
    <property type="entry name" value="UPF0014"/>
    <property type="match status" value="1"/>
</dbReference>
<dbReference type="PANTHER" id="PTHR30028:SF0">
    <property type="entry name" value="PROTEIN ALUMINUM SENSITIVE 3"/>
    <property type="match status" value="1"/>
</dbReference>
<gene>
    <name evidence="11" type="ORF">KFE25_000928</name>
</gene>
<feature type="transmembrane region" description="Helical" evidence="9">
    <location>
        <begin position="99"/>
        <end position="119"/>
    </location>
</feature>
<reference evidence="11" key="1">
    <citation type="submission" date="2021-05" db="EMBL/GenBank/DDBJ databases">
        <title>The genome of the haptophyte Pavlova lutheri (Diacronema luteri, Pavlovales) - a model for lipid biosynthesis in eukaryotic algae.</title>
        <authorList>
            <person name="Hulatt C.J."/>
            <person name="Posewitz M.C."/>
        </authorList>
    </citation>
    <scope>NUCLEOTIDE SEQUENCE</scope>
    <source>
        <strain evidence="11">NIVA-4/92</strain>
    </source>
</reference>
<evidence type="ECO:0000259" key="10">
    <source>
        <dbReference type="PROSITE" id="PS50893"/>
    </source>
</evidence>
<keyword evidence="5" id="KW-0067">ATP-binding</keyword>
<evidence type="ECO:0000313" key="11">
    <source>
        <dbReference type="EMBL" id="KAG8459572.1"/>
    </source>
</evidence>
<comment type="similarity">
    <text evidence="2">Belongs to the UPF0014 family.</text>
</comment>
<dbReference type="Proteomes" id="UP000751190">
    <property type="component" value="Unassembled WGS sequence"/>
</dbReference>
<evidence type="ECO:0000256" key="9">
    <source>
        <dbReference type="SAM" id="Phobius"/>
    </source>
</evidence>
<dbReference type="AlphaFoldDB" id="A0A8J5XEZ2"/>
<keyword evidence="3 9" id="KW-0812">Transmembrane</keyword>
<evidence type="ECO:0000256" key="1">
    <source>
        <dbReference type="ARBA" id="ARBA00004141"/>
    </source>
</evidence>
<dbReference type="EMBL" id="JAGTXO010000039">
    <property type="protein sequence ID" value="KAG8459572.1"/>
    <property type="molecule type" value="Genomic_DNA"/>
</dbReference>
<dbReference type="InterPro" id="IPR027417">
    <property type="entry name" value="P-loop_NTPase"/>
</dbReference>
<evidence type="ECO:0000256" key="4">
    <source>
        <dbReference type="ARBA" id="ARBA00022741"/>
    </source>
</evidence>
<proteinExistence type="inferred from homology"/>
<dbReference type="InterPro" id="IPR003593">
    <property type="entry name" value="AAA+_ATPase"/>
</dbReference>